<dbReference type="Proteomes" id="UP000275256">
    <property type="component" value="Unassembled WGS sequence"/>
</dbReference>
<feature type="region of interest" description="Disordered" evidence="10">
    <location>
        <begin position="653"/>
        <end position="672"/>
    </location>
</feature>
<dbReference type="Gene3D" id="3.40.50.10930">
    <property type="match status" value="1"/>
</dbReference>
<dbReference type="GO" id="GO:0004386">
    <property type="term" value="F:helicase activity"/>
    <property type="evidence" value="ECO:0007669"/>
    <property type="project" value="UniProtKB-KW"/>
</dbReference>
<sequence length="1012" mass="110640">MHVGLEVLHSSSWDALVASLATWLSDDPPGVFETVNVVVSSRSVGRVLRQQLAQALPTAICAGVEFLTVQQWVQAAARTHGLAEDLTAWRSTRLQLAVAGALDELVTDPAHPVLAAHLGAEGSPARRMQLADRLSHLLRRYVEWAPDMVQGWLELDPDDDEQQPTDALGEPLPARLSWQPELVRRVVETLMIDPVDTWSHLASALEADTTGMRAGFFAVSEMATSHVRLVVGHGQTHDSPIWQVDGTAFDDWTAPLEVSRREVGPTGTPKPGVEVHGSHGPARQVEVLRDELCRRFEADATLEPRDVLVVCPDPQSWWPHLRTAFAPTPDDPRAHPGRSLRVQVGTGGEANRVVHLIHELLRLADDRATASLITELILLPPVAHRWRLTHRRDDVTALVAAAEVRWGLDERHRDLLGLGGVTQNTWLRGLDRLLAGLTMAPDSTALPITGVETVGASDLELVGTLSELVSRLRKFTHGSSSPATVAQWVARVRTVLDELVGPSFDDEWMVFEAHSVLTDMTEQLSTTAALLTRAEFARLFSTASRELTPRSAVGNGALQVVAVGELQHVAHRLVCLLGVSDPVAGGDPDLVALGEHVPQRRGLLAARLLAHARAAEDVLVVQQDRDAHTNAELAEATAVTSLVRDLGVDPVRVPGRPLHSHSEANFTSEPRRSFDTRGLDAAVARRQVEQGTPAAHVQRRRAAISLDAPYEPMEAGVADLHRFLTDPAKAFLQSAAAVRIFEPAHLKDELPLELGGLESWGVKDRLLRSLRGGLTPEQAATQEFQRESLPPKLIGRALLREPMKQVMGLWAAAEKDLVGDVVEHRIDLDLGALRLQDSISTRGGQVVAVVASKGIKQELLPWLQVLALAAMGVPARAAVHRMDRENWFDVPTRREIVAPPSDVALELLGVVAEAYQQGRSRLVPVPLEPALAYAGQLMGGGTPDMRQWELPSRDWDAPWKFLPPQWRLFYGDNAPAELFTDKRTHRDPASEQESAFGAWTKALYVPLLRGGL</sequence>
<dbReference type="InterPro" id="IPR006697">
    <property type="entry name" value="RecC"/>
</dbReference>
<evidence type="ECO:0000256" key="1">
    <source>
        <dbReference type="ARBA" id="ARBA00022722"/>
    </source>
</evidence>
<dbReference type="SUPFAM" id="SSF52540">
    <property type="entry name" value="P-loop containing nucleoside triphosphate hydrolases"/>
    <property type="match status" value="2"/>
</dbReference>
<dbReference type="PANTHER" id="PTHR30591">
    <property type="entry name" value="RECBCD ENZYME SUBUNIT RECC"/>
    <property type="match status" value="1"/>
</dbReference>
<feature type="domain" description="RecC C-terminal" evidence="11">
    <location>
        <begin position="717"/>
        <end position="936"/>
    </location>
</feature>
<dbReference type="GO" id="GO:0006310">
    <property type="term" value="P:DNA recombination"/>
    <property type="evidence" value="ECO:0007669"/>
    <property type="project" value="TreeGrafter"/>
</dbReference>
<keyword evidence="4" id="KW-0378">Hydrolase</keyword>
<keyword evidence="9" id="KW-0234">DNA repair</keyword>
<evidence type="ECO:0000256" key="9">
    <source>
        <dbReference type="ARBA" id="ARBA00023204"/>
    </source>
</evidence>
<evidence type="ECO:0000313" key="13">
    <source>
        <dbReference type="Proteomes" id="UP000275256"/>
    </source>
</evidence>
<dbReference type="Pfam" id="PF04257">
    <property type="entry name" value="Exonuc_V_gamma"/>
    <property type="match status" value="1"/>
</dbReference>
<evidence type="ECO:0000313" key="12">
    <source>
        <dbReference type="EMBL" id="RMB58894.1"/>
    </source>
</evidence>
<dbReference type="AlphaFoldDB" id="A0A3M0G1T6"/>
<dbReference type="GO" id="GO:0006281">
    <property type="term" value="P:DNA repair"/>
    <property type="evidence" value="ECO:0007669"/>
    <property type="project" value="UniProtKB-KW"/>
</dbReference>
<proteinExistence type="predicted"/>
<evidence type="ECO:0000256" key="4">
    <source>
        <dbReference type="ARBA" id="ARBA00022801"/>
    </source>
</evidence>
<dbReference type="Pfam" id="PF17946">
    <property type="entry name" value="RecC_C"/>
    <property type="match status" value="1"/>
</dbReference>
<keyword evidence="8" id="KW-0238">DNA-binding</keyword>
<dbReference type="InterPro" id="IPR027417">
    <property type="entry name" value="P-loop_NTPase"/>
</dbReference>
<evidence type="ECO:0000256" key="10">
    <source>
        <dbReference type="SAM" id="MobiDB-lite"/>
    </source>
</evidence>
<gene>
    <name evidence="12" type="ORF">EAX62_12340</name>
</gene>
<keyword evidence="6" id="KW-0269">Exonuclease</keyword>
<dbReference type="InterPro" id="IPR013986">
    <property type="entry name" value="DExx_box_DNA_helicase_dom_sf"/>
</dbReference>
<keyword evidence="2" id="KW-0547">Nucleotide-binding</keyword>
<keyword evidence="5" id="KW-0347">Helicase</keyword>
<evidence type="ECO:0000256" key="2">
    <source>
        <dbReference type="ARBA" id="ARBA00022741"/>
    </source>
</evidence>
<dbReference type="InterPro" id="IPR041500">
    <property type="entry name" value="RecC_C"/>
</dbReference>
<dbReference type="Gene3D" id="1.10.486.10">
    <property type="entry name" value="PCRA, domain 4"/>
    <property type="match status" value="1"/>
</dbReference>
<dbReference type="GO" id="GO:0009338">
    <property type="term" value="C:exodeoxyribonuclease V complex"/>
    <property type="evidence" value="ECO:0007669"/>
    <property type="project" value="InterPro"/>
</dbReference>
<evidence type="ECO:0000256" key="5">
    <source>
        <dbReference type="ARBA" id="ARBA00022806"/>
    </source>
</evidence>
<keyword evidence="1" id="KW-0540">Nuclease</keyword>
<dbReference type="PANTHER" id="PTHR30591:SF1">
    <property type="entry name" value="RECBCD ENZYME SUBUNIT RECC"/>
    <property type="match status" value="1"/>
</dbReference>
<evidence type="ECO:0000256" key="3">
    <source>
        <dbReference type="ARBA" id="ARBA00022763"/>
    </source>
</evidence>
<dbReference type="Gene3D" id="1.10.10.160">
    <property type="match status" value="1"/>
</dbReference>
<keyword evidence="13" id="KW-1185">Reference proteome</keyword>
<organism evidence="12 13">
    <name type="scientific">Tessaracoccus antarcticus</name>
    <dbReference type="NCBI Taxonomy" id="2479848"/>
    <lineage>
        <taxon>Bacteria</taxon>
        <taxon>Bacillati</taxon>
        <taxon>Actinomycetota</taxon>
        <taxon>Actinomycetes</taxon>
        <taxon>Propionibacteriales</taxon>
        <taxon>Propionibacteriaceae</taxon>
        <taxon>Tessaracoccus</taxon>
    </lineage>
</organism>
<keyword evidence="7" id="KW-0067">ATP-binding</keyword>
<evidence type="ECO:0000256" key="8">
    <source>
        <dbReference type="ARBA" id="ARBA00023125"/>
    </source>
</evidence>
<dbReference type="GO" id="GO:0003677">
    <property type="term" value="F:DNA binding"/>
    <property type="evidence" value="ECO:0007669"/>
    <property type="project" value="UniProtKB-KW"/>
</dbReference>
<accession>A0A3M0G1T6</accession>
<dbReference type="GO" id="GO:0005524">
    <property type="term" value="F:ATP binding"/>
    <property type="evidence" value="ECO:0007669"/>
    <property type="project" value="UniProtKB-KW"/>
</dbReference>
<evidence type="ECO:0000259" key="11">
    <source>
        <dbReference type="Pfam" id="PF17946"/>
    </source>
</evidence>
<evidence type="ECO:0000256" key="6">
    <source>
        <dbReference type="ARBA" id="ARBA00022839"/>
    </source>
</evidence>
<protein>
    <recommendedName>
        <fullName evidence="11">RecC C-terminal domain-containing protein</fullName>
    </recommendedName>
</protein>
<dbReference type="PIRSF" id="PIRSF000980">
    <property type="entry name" value="RecC"/>
    <property type="match status" value="1"/>
</dbReference>
<comment type="caution">
    <text evidence="12">The sequence shown here is derived from an EMBL/GenBank/DDBJ whole genome shotgun (WGS) entry which is preliminary data.</text>
</comment>
<reference evidence="12 13" key="1">
    <citation type="submission" date="2018-10" db="EMBL/GenBank/DDBJ databases">
        <title>Tessaracoccus antarcticuss sp. nov., isolated from sediment.</title>
        <authorList>
            <person name="Zhou L.Y."/>
            <person name="Du Z.J."/>
        </authorList>
    </citation>
    <scope>NUCLEOTIDE SEQUENCE [LARGE SCALE GENOMIC DNA]</scope>
    <source>
        <strain evidence="12 13">JDX10</strain>
    </source>
</reference>
<dbReference type="InterPro" id="IPR011335">
    <property type="entry name" value="Restrct_endonuc-II-like"/>
</dbReference>
<dbReference type="EMBL" id="REFW01000003">
    <property type="protein sequence ID" value="RMB58894.1"/>
    <property type="molecule type" value="Genomic_DNA"/>
</dbReference>
<name>A0A3M0G1T6_9ACTN</name>
<evidence type="ECO:0000256" key="7">
    <source>
        <dbReference type="ARBA" id="ARBA00022840"/>
    </source>
</evidence>
<keyword evidence="3" id="KW-0227">DNA damage</keyword>
<dbReference type="GO" id="GO:0008854">
    <property type="term" value="F:exodeoxyribonuclease V activity"/>
    <property type="evidence" value="ECO:0007669"/>
    <property type="project" value="InterPro"/>
</dbReference>
<dbReference type="SUPFAM" id="SSF52980">
    <property type="entry name" value="Restriction endonuclease-like"/>
    <property type="match status" value="1"/>
</dbReference>